<dbReference type="InterPro" id="IPR029058">
    <property type="entry name" value="AB_hydrolase_fold"/>
</dbReference>
<dbReference type="PROSITE" id="PS00122">
    <property type="entry name" value="CARBOXYLESTERASE_B_1"/>
    <property type="match status" value="1"/>
</dbReference>
<proteinExistence type="inferred from homology"/>
<keyword evidence="6" id="KW-1185">Reference proteome</keyword>
<sequence>PIATPVVGAGPVVNLGYATYEGAVDPALNITTFLGIRYAAPAIGNLRFRAPQPPAPVSGVQEAKTQPDQCWQTLVNGLATTNPYRANPLNAREVSDVSSEDCLFLSVYYPSDAVGVPVGGLPTVVWIHTGGHVLYLWGSSSQYRGTDLIKQSNRGIVVVTIQYRLGLFGFLAGSAIKNNGTLNAGLLDQEFALRWVNKHISKFGGDPSKVTIWGQSAGAGSVLQHVIANNGQTKPQLFRTAMTSSTFVPSQYHYNERIPELIYSQVVAQTNCTSAADSLACLRTADVAALQNANAQISRSAFFETYTFAPVVDGEFIAQRPTQALAQGKVNGETLLSVLTAREGDIFVNASVPASGNVKQYALELFPNLGTAQAEKVGELYADVGAPLDQSAAVVGETILVCPTYSLLHAFSGRAFTAKFAVPPGHHSMDLQYYFPSFAIADPAFGFPTFFNDTAFINAFAQSFTAFAMSGDPNDKLSDTVTPRWETWDRVGRVEMVFGKTAGDKPHIYPARTEHALLERC</sequence>
<evidence type="ECO:0000256" key="1">
    <source>
        <dbReference type="ARBA" id="ARBA00005964"/>
    </source>
</evidence>
<dbReference type="AlphaFoldDB" id="A0AAD6XXJ1"/>
<dbReference type="InterPro" id="IPR050309">
    <property type="entry name" value="Type-B_Carboxylest/Lipase"/>
</dbReference>
<dbReference type="SUPFAM" id="SSF53474">
    <property type="entry name" value="alpha/beta-Hydrolases"/>
    <property type="match status" value="1"/>
</dbReference>
<dbReference type="PANTHER" id="PTHR11559">
    <property type="entry name" value="CARBOXYLESTERASE"/>
    <property type="match status" value="1"/>
</dbReference>
<feature type="non-terminal residue" evidence="5">
    <location>
        <position position="521"/>
    </location>
</feature>
<feature type="domain" description="Carboxylesterase type B" evidence="4">
    <location>
        <begin position="11"/>
        <end position="487"/>
    </location>
</feature>
<evidence type="ECO:0000313" key="5">
    <source>
        <dbReference type="EMBL" id="KAJ7189504.1"/>
    </source>
</evidence>
<dbReference type="InterPro" id="IPR002018">
    <property type="entry name" value="CarbesteraseB"/>
</dbReference>
<dbReference type="EC" id="3.1.1.-" evidence="3"/>
<dbReference type="GO" id="GO:0016787">
    <property type="term" value="F:hydrolase activity"/>
    <property type="evidence" value="ECO:0007669"/>
    <property type="project" value="UniProtKB-KW"/>
</dbReference>
<evidence type="ECO:0000256" key="3">
    <source>
        <dbReference type="RuleBase" id="RU361235"/>
    </source>
</evidence>
<comment type="caution">
    <text evidence="5">The sequence shown here is derived from an EMBL/GenBank/DDBJ whole genome shotgun (WGS) entry which is preliminary data.</text>
</comment>
<protein>
    <recommendedName>
        <fullName evidence="3">Carboxylic ester hydrolase</fullName>
        <ecNumber evidence="3">3.1.1.-</ecNumber>
    </recommendedName>
</protein>
<feature type="non-terminal residue" evidence="5">
    <location>
        <position position="1"/>
    </location>
</feature>
<organism evidence="5 6">
    <name type="scientific">Mycena pura</name>
    <dbReference type="NCBI Taxonomy" id="153505"/>
    <lineage>
        <taxon>Eukaryota</taxon>
        <taxon>Fungi</taxon>
        <taxon>Dikarya</taxon>
        <taxon>Basidiomycota</taxon>
        <taxon>Agaricomycotina</taxon>
        <taxon>Agaricomycetes</taxon>
        <taxon>Agaricomycetidae</taxon>
        <taxon>Agaricales</taxon>
        <taxon>Marasmiineae</taxon>
        <taxon>Mycenaceae</taxon>
        <taxon>Mycena</taxon>
    </lineage>
</organism>
<gene>
    <name evidence="5" type="ORF">GGX14DRAFT_609212</name>
</gene>
<reference evidence="5" key="1">
    <citation type="submission" date="2023-03" db="EMBL/GenBank/DDBJ databases">
        <title>Massive genome expansion in bonnet fungi (Mycena s.s.) driven by repeated elements and novel gene families across ecological guilds.</title>
        <authorList>
            <consortium name="Lawrence Berkeley National Laboratory"/>
            <person name="Harder C.B."/>
            <person name="Miyauchi S."/>
            <person name="Viragh M."/>
            <person name="Kuo A."/>
            <person name="Thoen E."/>
            <person name="Andreopoulos B."/>
            <person name="Lu D."/>
            <person name="Skrede I."/>
            <person name="Drula E."/>
            <person name="Henrissat B."/>
            <person name="Morin E."/>
            <person name="Kohler A."/>
            <person name="Barry K."/>
            <person name="LaButti K."/>
            <person name="Morin E."/>
            <person name="Salamov A."/>
            <person name="Lipzen A."/>
            <person name="Mereny Z."/>
            <person name="Hegedus B."/>
            <person name="Baldrian P."/>
            <person name="Stursova M."/>
            <person name="Weitz H."/>
            <person name="Taylor A."/>
            <person name="Grigoriev I.V."/>
            <person name="Nagy L.G."/>
            <person name="Martin F."/>
            <person name="Kauserud H."/>
        </authorList>
    </citation>
    <scope>NUCLEOTIDE SEQUENCE</scope>
    <source>
        <strain evidence="5">9144</strain>
    </source>
</reference>
<evidence type="ECO:0000259" key="4">
    <source>
        <dbReference type="Pfam" id="PF00135"/>
    </source>
</evidence>
<dbReference type="InterPro" id="IPR019819">
    <property type="entry name" value="Carboxylesterase_B_CS"/>
</dbReference>
<comment type="similarity">
    <text evidence="1 3">Belongs to the type-B carboxylesterase/lipase family.</text>
</comment>
<accession>A0AAD6XXJ1</accession>
<evidence type="ECO:0000256" key="2">
    <source>
        <dbReference type="ARBA" id="ARBA00022801"/>
    </source>
</evidence>
<dbReference type="InterPro" id="IPR019826">
    <property type="entry name" value="Carboxylesterase_B_AS"/>
</dbReference>
<dbReference type="Proteomes" id="UP001219525">
    <property type="component" value="Unassembled WGS sequence"/>
</dbReference>
<name>A0AAD6XXJ1_9AGAR</name>
<dbReference type="Gene3D" id="3.40.50.1820">
    <property type="entry name" value="alpha/beta hydrolase"/>
    <property type="match status" value="1"/>
</dbReference>
<dbReference type="Pfam" id="PF00135">
    <property type="entry name" value="COesterase"/>
    <property type="match status" value="1"/>
</dbReference>
<keyword evidence="2 3" id="KW-0378">Hydrolase</keyword>
<dbReference type="PROSITE" id="PS00941">
    <property type="entry name" value="CARBOXYLESTERASE_B_2"/>
    <property type="match status" value="1"/>
</dbReference>
<evidence type="ECO:0000313" key="6">
    <source>
        <dbReference type="Proteomes" id="UP001219525"/>
    </source>
</evidence>
<dbReference type="EMBL" id="JARJCW010000175">
    <property type="protein sequence ID" value="KAJ7189504.1"/>
    <property type="molecule type" value="Genomic_DNA"/>
</dbReference>